<accession>A0A0B0P0Z4</accession>
<feature type="binding site" evidence="5">
    <location>
        <position position="125"/>
    </location>
    <ligand>
        <name>ATP</name>
        <dbReference type="ChEBI" id="CHEBI:30616"/>
    </ligand>
</feature>
<dbReference type="Gene3D" id="3.30.200.20">
    <property type="entry name" value="Phosphorylase Kinase, domain 1"/>
    <property type="match status" value="1"/>
</dbReference>
<evidence type="ECO:0000256" key="4">
    <source>
        <dbReference type="ARBA" id="ARBA00023288"/>
    </source>
</evidence>
<keyword evidence="6" id="KW-1133">Transmembrane helix</keyword>
<keyword evidence="9" id="KW-1185">Reference proteome</keyword>
<dbReference type="GO" id="GO:0005886">
    <property type="term" value="C:plasma membrane"/>
    <property type="evidence" value="ECO:0007669"/>
    <property type="project" value="UniProtKB-SubCell"/>
</dbReference>
<sequence>MEKGGEDPEFSYSYYRRKERIALVAIVVLASVAVASLLVAFSYYCYIRNKVLSKRSKSHSTVVDSKDKACCTDLEVAMDEGLHVFTFKQLHSATGGFSKSNVVGHGGFGSVYRGVLSNGRKVAVKLMDQAGKQGEEEFKMEVELLKRLRSPYLLDLIGYCSNSSRKLLVYEFMANGGLQEHLYALTGHLTTKSDVYSYGVVLLELLTGRVPVDAKRPHGEGVLVSWALPQLTDREKVVQIMDPTLEGQYSMKEVIQVAAIAAMCVQPEADYRPLMADVVQSLVPLVKTHRSTANVGGCSSFQ</sequence>
<dbReference type="Gene3D" id="1.10.510.10">
    <property type="entry name" value="Transferase(Phosphotransferase) domain 1"/>
    <property type="match status" value="1"/>
</dbReference>
<dbReference type="InterPro" id="IPR000719">
    <property type="entry name" value="Prot_kinase_dom"/>
</dbReference>
<dbReference type="PANTHER" id="PTHR47985:SF24">
    <property type="entry name" value="PROTEIN KINASE SUPERFAMILY PROTEIN"/>
    <property type="match status" value="1"/>
</dbReference>
<feature type="transmembrane region" description="Helical" evidence="6">
    <location>
        <begin position="21"/>
        <end position="44"/>
    </location>
</feature>
<gene>
    <name evidence="8" type="ORF">F383_24280</name>
</gene>
<keyword evidence="5" id="KW-0067">ATP-binding</keyword>
<keyword evidence="5" id="KW-0547">Nucleotide-binding</keyword>
<comment type="subcellular location">
    <subcellularLocation>
        <location evidence="1">Cell membrane</location>
        <topology evidence="1">Lipid-anchor</topology>
    </subcellularLocation>
</comment>
<dbReference type="FunFam" id="3.30.200.20:FF:000376">
    <property type="entry name" value="Serine/threonine-protein kinase PBS1"/>
    <property type="match status" value="1"/>
</dbReference>
<dbReference type="InterPro" id="IPR001245">
    <property type="entry name" value="Ser-Thr/Tyr_kinase_cat_dom"/>
</dbReference>
<dbReference type="SUPFAM" id="SSF56112">
    <property type="entry name" value="Protein kinase-like (PK-like)"/>
    <property type="match status" value="1"/>
</dbReference>
<dbReference type="GO" id="GO:0005524">
    <property type="term" value="F:ATP binding"/>
    <property type="evidence" value="ECO:0007669"/>
    <property type="project" value="UniProtKB-UniRule"/>
</dbReference>
<protein>
    <submittedName>
        <fullName evidence="8">Inactive protein kinase</fullName>
    </submittedName>
</protein>
<keyword evidence="8" id="KW-0418">Kinase</keyword>
<dbReference type="Proteomes" id="UP000032142">
    <property type="component" value="Unassembled WGS sequence"/>
</dbReference>
<evidence type="ECO:0000256" key="1">
    <source>
        <dbReference type="ARBA" id="ARBA00004193"/>
    </source>
</evidence>
<dbReference type="GO" id="GO:0004674">
    <property type="term" value="F:protein serine/threonine kinase activity"/>
    <property type="evidence" value="ECO:0007669"/>
    <property type="project" value="UniProtKB-KW"/>
</dbReference>
<evidence type="ECO:0000256" key="3">
    <source>
        <dbReference type="ARBA" id="ARBA00023136"/>
    </source>
</evidence>
<evidence type="ECO:0000256" key="6">
    <source>
        <dbReference type="SAM" id="Phobius"/>
    </source>
</evidence>
<proteinExistence type="predicted"/>
<evidence type="ECO:0000256" key="5">
    <source>
        <dbReference type="PROSITE-ProRule" id="PRU10141"/>
    </source>
</evidence>
<keyword evidence="4" id="KW-0449">Lipoprotein</keyword>
<evidence type="ECO:0000259" key="7">
    <source>
        <dbReference type="PROSITE" id="PS50011"/>
    </source>
</evidence>
<evidence type="ECO:0000313" key="9">
    <source>
        <dbReference type="Proteomes" id="UP000032142"/>
    </source>
</evidence>
<evidence type="ECO:0000313" key="8">
    <source>
        <dbReference type="EMBL" id="KHG20383.1"/>
    </source>
</evidence>
<evidence type="ECO:0000256" key="2">
    <source>
        <dbReference type="ARBA" id="ARBA00022527"/>
    </source>
</evidence>
<dbReference type="InterPro" id="IPR011009">
    <property type="entry name" value="Kinase-like_dom_sf"/>
</dbReference>
<name>A0A0B0P0Z4_GOSAR</name>
<reference evidence="9" key="1">
    <citation type="submission" date="2014-09" db="EMBL/GenBank/DDBJ databases">
        <authorList>
            <person name="Mudge J."/>
            <person name="Ramaraj T."/>
            <person name="Lindquist I.E."/>
            <person name="Bharti A.K."/>
            <person name="Sundararajan A."/>
            <person name="Cameron C.T."/>
            <person name="Woodward J.E."/>
            <person name="May G.D."/>
            <person name="Brubaker C."/>
            <person name="Broadhvest J."/>
            <person name="Wilkins T.A."/>
        </authorList>
    </citation>
    <scope>NUCLEOTIDE SEQUENCE</scope>
    <source>
        <strain evidence="9">cv. AKA8401</strain>
    </source>
</reference>
<dbReference type="InterPro" id="IPR017441">
    <property type="entry name" value="Protein_kinase_ATP_BS"/>
</dbReference>
<feature type="domain" description="Protein kinase" evidence="7">
    <location>
        <begin position="97"/>
        <end position="302"/>
    </location>
</feature>
<keyword evidence="6" id="KW-0812">Transmembrane</keyword>
<dbReference type="PANTHER" id="PTHR47985">
    <property type="entry name" value="OS07G0668900 PROTEIN"/>
    <property type="match status" value="1"/>
</dbReference>
<organism evidence="8 9">
    <name type="scientific">Gossypium arboreum</name>
    <name type="common">Tree cotton</name>
    <name type="synonym">Gossypium nanking</name>
    <dbReference type="NCBI Taxonomy" id="29729"/>
    <lineage>
        <taxon>Eukaryota</taxon>
        <taxon>Viridiplantae</taxon>
        <taxon>Streptophyta</taxon>
        <taxon>Embryophyta</taxon>
        <taxon>Tracheophyta</taxon>
        <taxon>Spermatophyta</taxon>
        <taxon>Magnoliopsida</taxon>
        <taxon>eudicotyledons</taxon>
        <taxon>Gunneridae</taxon>
        <taxon>Pentapetalae</taxon>
        <taxon>rosids</taxon>
        <taxon>malvids</taxon>
        <taxon>Malvales</taxon>
        <taxon>Malvaceae</taxon>
        <taxon>Malvoideae</taxon>
        <taxon>Gossypium</taxon>
    </lineage>
</organism>
<keyword evidence="3 6" id="KW-0472">Membrane</keyword>
<keyword evidence="8" id="KW-0808">Transferase</keyword>
<keyword evidence="2" id="KW-0723">Serine/threonine-protein kinase</keyword>
<dbReference type="Pfam" id="PF07714">
    <property type="entry name" value="PK_Tyr_Ser-Thr"/>
    <property type="match status" value="2"/>
</dbReference>
<dbReference type="AlphaFoldDB" id="A0A0B0P0Z4"/>
<dbReference type="PROSITE" id="PS00107">
    <property type="entry name" value="PROTEIN_KINASE_ATP"/>
    <property type="match status" value="1"/>
</dbReference>
<dbReference type="EMBL" id="KN415576">
    <property type="protein sequence ID" value="KHG20383.1"/>
    <property type="molecule type" value="Genomic_DNA"/>
</dbReference>
<dbReference type="PROSITE" id="PS50011">
    <property type="entry name" value="PROTEIN_KINASE_DOM"/>
    <property type="match status" value="1"/>
</dbReference>